<dbReference type="SUPFAM" id="SSF158472">
    <property type="entry name" value="HAMP domain-like"/>
    <property type="match status" value="1"/>
</dbReference>
<dbReference type="Gene3D" id="1.10.10.60">
    <property type="entry name" value="Homeodomain-like"/>
    <property type="match status" value="2"/>
</dbReference>
<dbReference type="GO" id="GO:0016020">
    <property type="term" value="C:membrane"/>
    <property type="evidence" value="ECO:0007669"/>
    <property type="project" value="InterPro"/>
</dbReference>
<keyword evidence="5" id="KW-0812">Transmembrane</keyword>
<reference evidence="8 9" key="1">
    <citation type="submission" date="2016-12" db="EMBL/GenBank/DDBJ databases">
        <authorList>
            <person name="Song W.-J."/>
            <person name="Kurnit D.M."/>
        </authorList>
    </citation>
    <scope>NUCLEOTIDE SEQUENCE [LARGE SCALE GENOMIC DNA]</scope>
    <source>
        <strain evidence="8 9">DSM 12503</strain>
    </source>
</reference>
<dbReference type="PANTHER" id="PTHR43280:SF10">
    <property type="entry name" value="REGULATORY PROTEIN POCR"/>
    <property type="match status" value="1"/>
</dbReference>
<accession>A0A1M7YHA7</accession>
<dbReference type="PROSITE" id="PS50885">
    <property type="entry name" value="HAMP"/>
    <property type="match status" value="1"/>
</dbReference>
<evidence type="ECO:0000256" key="3">
    <source>
        <dbReference type="ARBA" id="ARBA00023163"/>
    </source>
</evidence>
<evidence type="ECO:0000259" key="6">
    <source>
        <dbReference type="PROSITE" id="PS01124"/>
    </source>
</evidence>
<dbReference type="GO" id="GO:0003700">
    <property type="term" value="F:DNA-binding transcription factor activity"/>
    <property type="evidence" value="ECO:0007669"/>
    <property type="project" value="InterPro"/>
</dbReference>
<dbReference type="STRING" id="1121345.SAMN02745217_03461"/>
<dbReference type="Gene3D" id="6.10.340.10">
    <property type="match status" value="1"/>
</dbReference>
<dbReference type="CDD" id="cd06225">
    <property type="entry name" value="HAMP"/>
    <property type="match status" value="1"/>
</dbReference>
<dbReference type="InterPro" id="IPR018060">
    <property type="entry name" value="HTH_AraC"/>
</dbReference>
<evidence type="ECO:0000256" key="2">
    <source>
        <dbReference type="ARBA" id="ARBA00023125"/>
    </source>
</evidence>
<dbReference type="GO" id="GO:0043565">
    <property type="term" value="F:sequence-specific DNA binding"/>
    <property type="evidence" value="ECO:0007669"/>
    <property type="project" value="InterPro"/>
</dbReference>
<dbReference type="InterPro" id="IPR003660">
    <property type="entry name" value="HAMP_dom"/>
</dbReference>
<keyword evidence="9" id="KW-1185">Reference proteome</keyword>
<keyword evidence="3" id="KW-0804">Transcription</keyword>
<dbReference type="OrthoDB" id="9794370at2"/>
<keyword evidence="5" id="KW-0472">Membrane</keyword>
<feature type="domain" description="HTH araC/xylS-type" evidence="6">
    <location>
        <begin position="652"/>
        <end position="751"/>
    </location>
</feature>
<dbReference type="InterPro" id="IPR009057">
    <property type="entry name" value="Homeodomain-like_sf"/>
</dbReference>
<evidence type="ECO:0000256" key="1">
    <source>
        <dbReference type="ARBA" id="ARBA00023015"/>
    </source>
</evidence>
<dbReference type="SMART" id="SM00304">
    <property type="entry name" value="HAMP"/>
    <property type="match status" value="1"/>
</dbReference>
<evidence type="ECO:0000313" key="8">
    <source>
        <dbReference type="EMBL" id="SHO52017.1"/>
    </source>
</evidence>
<dbReference type="Proteomes" id="UP000184612">
    <property type="component" value="Unassembled WGS sequence"/>
</dbReference>
<dbReference type="PROSITE" id="PS01124">
    <property type="entry name" value="HTH_ARAC_FAMILY_2"/>
    <property type="match status" value="1"/>
</dbReference>
<evidence type="ECO:0000259" key="7">
    <source>
        <dbReference type="PROSITE" id="PS50885"/>
    </source>
</evidence>
<feature type="transmembrane region" description="Helical" evidence="5">
    <location>
        <begin position="16"/>
        <end position="39"/>
    </location>
</feature>
<feature type="domain" description="HAMP" evidence="7">
    <location>
        <begin position="314"/>
        <end position="366"/>
    </location>
</feature>
<evidence type="ECO:0000256" key="4">
    <source>
        <dbReference type="SAM" id="Coils"/>
    </source>
</evidence>
<proteinExistence type="predicted"/>
<evidence type="ECO:0000256" key="5">
    <source>
        <dbReference type="SAM" id="Phobius"/>
    </source>
</evidence>
<dbReference type="InterPro" id="IPR018062">
    <property type="entry name" value="HTH_AraC-typ_CS"/>
</dbReference>
<feature type="coiled-coil region" evidence="4">
    <location>
        <begin position="351"/>
        <end position="385"/>
    </location>
</feature>
<dbReference type="AlphaFoldDB" id="A0A1M7YHA7"/>
<keyword evidence="5" id="KW-1133">Transmembrane helix</keyword>
<dbReference type="EMBL" id="FRFD01000010">
    <property type="protein sequence ID" value="SHO52017.1"/>
    <property type="molecule type" value="Genomic_DNA"/>
</dbReference>
<evidence type="ECO:0000313" key="9">
    <source>
        <dbReference type="Proteomes" id="UP000184612"/>
    </source>
</evidence>
<dbReference type="Pfam" id="PF12833">
    <property type="entry name" value="HTH_18"/>
    <property type="match status" value="1"/>
</dbReference>
<dbReference type="PANTHER" id="PTHR43280">
    <property type="entry name" value="ARAC-FAMILY TRANSCRIPTIONAL REGULATOR"/>
    <property type="match status" value="1"/>
</dbReference>
<protein>
    <submittedName>
        <fullName evidence="8">HAMP domain-containing protein</fullName>
    </submittedName>
</protein>
<dbReference type="SMART" id="SM00342">
    <property type="entry name" value="HTH_ARAC"/>
    <property type="match status" value="1"/>
</dbReference>
<name>A0A1M7YHA7_9FIRM</name>
<dbReference type="GO" id="GO:0007165">
    <property type="term" value="P:signal transduction"/>
    <property type="evidence" value="ECO:0007669"/>
    <property type="project" value="InterPro"/>
</dbReference>
<feature type="transmembrane region" description="Helical" evidence="5">
    <location>
        <begin position="287"/>
        <end position="308"/>
    </location>
</feature>
<dbReference type="SUPFAM" id="SSF46689">
    <property type="entry name" value="Homeodomain-like"/>
    <property type="match status" value="2"/>
</dbReference>
<gene>
    <name evidence="8" type="ORF">SAMN02745217_03461</name>
</gene>
<keyword evidence="2" id="KW-0238">DNA-binding</keyword>
<dbReference type="Pfam" id="PF00672">
    <property type="entry name" value="HAMP"/>
    <property type="match status" value="1"/>
</dbReference>
<keyword evidence="1" id="KW-0805">Transcription regulation</keyword>
<dbReference type="PRINTS" id="PR00032">
    <property type="entry name" value="HTHARAC"/>
</dbReference>
<dbReference type="RefSeq" id="WP_073590108.1">
    <property type="nucleotide sequence ID" value="NZ_FRFD01000010.1"/>
</dbReference>
<dbReference type="InterPro" id="IPR020449">
    <property type="entry name" value="Tscrpt_reg_AraC-type_HTH"/>
</dbReference>
<sequence length="752" mass="87786">MFHKDKRMKLPLKTMYYLSFVFFIVIPILLVLIVVLIALNQQFKSQAIENIKRAQEAVIADLVSDEDIMSLRLSHMVYTNNNEILRYAAETDTNDYSVKNASEDRLSKVINLVLEPEKDIISVSFYMKDGKETYVLNEITRSQYEIKQTKWYRAALKSRNRVFVGYYDTKKTNDLYTGSKKDSLILVFALAPDVTTDRSQKIEMVLYYQSTRAAERIKNYNRDYLSGKNKLGITQITGDDKELIFSTLKEGNFPARKYTRIKSPVKFNNAVWYVESYIKTSELTSEYWNTAIWVLGAAVLILLLAGYYSRYFLRSIVRPIEEISGGLRQVEEGNLEIHISSKGQSEIRNMIHQFNAMVRRLKVLVDEYEAKIKSAEKTQEDYFAAVIKGEITPEELNKRSKEFFMEHYAILGIHVEHYNTKEREDDCALKLIKRFEGNPRFASRCILYKESASFFLAFYRITEEDYSMKIVNMAEELKRIGNHEFGVHIYICIGQKKFGFGEFDAQVKEIREKMCLRHLKGADSIIDLNQEGSKMNKLLFLAKDYEKLAAALYTADEKNLNEEKEKMFQSFNNAALEEVKMQAFAVILALGNRFSKDYSNFTDVFGQEYDYIEKIERIEDIKSIKLWLTNYFAWIMDYTASKLNIAKTDAILKAKRYISDHYEEADLSLTKIADYVGLNEKYFSNRFTKECGETFSSYLMELRIQKAKELLKTTSFKVYEIAEMVGYYNVEHFNRMFKKLNGISPAQYRKSV</sequence>
<keyword evidence="4" id="KW-0175">Coiled coil</keyword>
<dbReference type="PROSITE" id="PS00041">
    <property type="entry name" value="HTH_ARAC_FAMILY_1"/>
    <property type="match status" value="1"/>
</dbReference>
<organism evidence="8 9">
    <name type="scientific">Anaerocolumna xylanovorans DSM 12503</name>
    <dbReference type="NCBI Taxonomy" id="1121345"/>
    <lineage>
        <taxon>Bacteria</taxon>
        <taxon>Bacillati</taxon>
        <taxon>Bacillota</taxon>
        <taxon>Clostridia</taxon>
        <taxon>Lachnospirales</taxon>
        <taxon>Lachnospiraceae</taxon>
        <taxon>Anaerocolumna</taxon>
    </lineage>
</organism>